<dbReference type="Proteomes" id="UP001321760">
    <property type="component" value="Unassembled WGS sequence"/>
</dbReference>
<evidence type="ECO:0000313" key="2">
    <source>
        <dbReference type="Proteomes" id="UP001321760"/>
    </source>
</evidence>
<dbReference type="EMBL" id="MU865922">
    <property type="protein sequence ID" value="KAK4453016.1"/>
    <property type="molecule type" value="Genomic_DNA"/>
</dbReference>
<organism evidence="1 2">
    <name type="scientific">Podospora aff. communis PSN243</name>
    <dbReference type="NCBI Taxonomy" id="3040156"/>
    <lineage>
        <taxon>Eukaryota</taxon>
        <taxon>Fungi</taxon>
        <taxon>Dikarya</taxon>
        <taxon>Ascomycota</taxon>
        <taxon>Pezizomycotina</taxon>
        <taxon>Sordariomycetes</taxon>
        <taxon>Sordariomycetidae</taxon>
        <taxon>Sordariales</taxon>
        <taxon>Podosporaceae</taxon>
        <taxon>Podospora</taxon>
    </lineage>
</organism>
<sequence>MIVSCFPVTLALGAQPAQLGRQTLKGVRLIAAPTSCLAPPAEPLERAFCVSCSCRKRRARAGQRLGESRVPAQGCVTLKRHSASFAVPNVRTRKWLLQSTRRVGSASVIWRSASTEERRRASEDKKEICFVDPRQVSIHSISFALISQVRMNSRPVSLVFPGTKNLQERASGYSDRRPLLLASELQSHLRMQKCELSACLWVSATLLAYRCRCQWSLQVSP</sequence>
<keyword evidence="2" id="KW-1185">Reference proteome</keyword>
<accession>A0AAV9GYZ0</accession>
<reference evidence="1" key="2">
    <citation type="submission" date="2023-05" db="EMBL/GenBank/DDBJ databases">
        <authorList>
            <consortium name="Lawrence Berkeley National Laboratory"/>
            <person name="Steindorff A."/>
            <person name="Hensen N."/>
            <person name="Bonometti L."/>
            <person name="Westerberg I."/>
            <person name="Brannstrom I.O."/>
            <person name="Guillou S."/>
            <person name="Cros-Aarteil S."/>
            <person name="Calhoun S."/>
            <person name="Haridas S."/>
            <person name="Kuo A."/>
            <person name="Mondo S."/>
            <person name="Pangilinan J."/>
            <person name="Riley R."/>
            <person name="Labutti K."/>
            <person name="Andreopoulos B."/>
            <person name="Lipzen A."/>
            <person name="Chen C."/>
            <person name="Yanf M."/>
            <person name="Daum C."/>
            <person name="Ng V."/>
            <person name="Clum A."/>
            <person name="Ohm R."/>
            <person name="Martin F."/>
            <person name="Silar P."/>
            <person name="Natvig D."/>
            <person name="Lalanne C."/>
            <person name="Gautier V."/>
            <person name="Ament-Velasquez S.L."/>
            <person name="Kruys A."/>
            <person name="Hutchinson M.I."/>
            <person name="Powell A.J."/>
            <person name="Barry K."/>
            <person name="Miller A.N."/>
            <person name="Grigoriev I.V."/>
            <person name="Debuchy R."/>
            <person name="Gladieux P."/>
            <person name="Thoren M.H."/>
            <person name="Johannesson H."/>
        </authorList>
    </citation>
    <scope>NUCLEOTIDE SEQUENCE</scope>
    <source>
        <strain evidence="1">PSN243</strain>
    </source>
</reference>
<evidence type="ECO:0000313" key="1">
    <source>
        <dbReference type="EMBL" id="KAK4453016.1"/>
    </source>
</evidence>
<dbReference type="AlphaFoldDB" id="A0AAV9GYZ0"/>
<protein>
    <submittedName>
        <fullName evidence="1">Uncharacterized protein</fullName>
    </submittedName>
</protein>
<gene>
    <name evidence="1" type="ORF">QBC34DRAFT_397702</name>
</gene>
<proteinExistence type="predicted"/>
<comment type="caution">
    <text evidence="1">The sequence shown here is derived from an EMBL/GenBank/DDBJ whole genome shotgun (WGS) entry which is preliminary data.</text>
</comment>
<name>A0AAV9GYZ0_9PEZI</name>
<reference evidence="1" key="1">
    <citation type="journal article" date="2023" name="Mol. Phylogenet. Evol.">
        <title>Genome-scale phylogeny and comparative genomics of the fungal order Sordariales.</title>
        <authorList>
            <person name="Hensen N."/>
            <person name="Bonometti L."/>
            <person name="Westerberg I."/>
            <person name="Brannstrom I.O."/>
            <person name="Guillou S."/>
            <person name="Cros-Aarteil S."/>
            <person name="Calhoun S."/>
            <person name="Haridas S."/>
            <person name="Kuo A."/>
            <person name="Mondo S."/>
            <person name="Pangilinan J."/>
            <person name="Riley R."/>
            <person name="LaButti K."/>
            <person name="Andreopoulos B."/>
            <person name="Lipzen A."/>
            <person name="Chen C."/>
            <person name="Yan M."/>
            <person name="Daum C."/>
            <person name="Ng V."/>
            <person name="Clum A."/>
            <person name="Steindorff A."/>
            <person name="Ohm R.A."/>
            <person name="Martin F."/>
            <person name="Silar P."/>
            <person name="Natvig D.O."/>
            <person name="Lalanne C."/>
            <person name="Gautier V."/>
            <person name="Ament-Velasquez S.L."/>
            <person name="Kruys A."/>
            <person name="Hutchinson M.I."/>
            <person name="Powell A.J."/>
            <person name="Barry K."/>
            <person name="Miller A.N."/>
            <person name="Grigoriev I.V."/>
            <person name="Debuchy R."/>
            <person name="Gladieux P."/>
            <person name="Hiltunen Thoren M."/>
            <person name="Johannesson H."/>
        </authorList>
    </citation>
    <scope>NUCLEOTIDE SEQUENCE</scope>
    <source>
        <strain evidence="1">PSN243</strain>
    </source>
</reference>